<dbReference type="RefSeq" id="WP_344173835.1">
    <property type="nucleotide sequence ID" value="NZ_BAAANC010000002.1"/>
</dbReference>
<dbReference type="SUPFAM" id="SSF48208">
    <property type="entry name" value="Six-hairpin glycosidases"/>
    <property type="match status" value="1"/>
</dbReference>
<evidence type="ECO:0000313" key="1">
    <source>
        <dbReference type="EMBL" id="GAA1524101.1"/>
    </source>
</evidence>
<keyword evidence="2" id="KW-1185">Reference proteome</keyword>
<organism evidence="1 2">
    <name type="scientific">Kribbella lupini</name>
    <dbReference type="NCBI Taxonomy" id="291602"/>
    <lineage>
        <taxon>Bacteria</taxon>
        <taxon>Bacillati</taxon>
        <taxon>Actinomycetota</taxon>
        <taxon>Actinomycetes</taxon>
        <taxon>Propionibacteriales</taxon>
        <taxon>Kribbellaceae</taxon>
        <taxon>Kribbella</taxon>
    </lineage>
</organism>
<dbReference type="InterPro" id="IPR008928">
    <property type="entry name" value="6-hairpin_glycosidase_sf"/>
</dbReference>
<name>A0ABN2APG6_9ACTN</name>
<evidence type="ECO:0000313" key="2">
    <source>
        <dbReference type="Proteomes" id="UP001500363"/>
    </source>
</evidence>
<comment type="caution">
    <text evidence="1">The sequence shown here is derived from an EMBL/GenBank/DDBJ whole genome shotgun (WGS) entry which is preliminary data.</text>
</comment>
<gene>
    <name evidence="1" type="ORF">GCM10009741_26920</name>
</gene>
<protein>
    <recommendedName>
        <fullName evidence="3">Glycosyl hydrolase family 65</fullName>
    </recommendedName>
</protein>
<dbReference type="EMBL" id="BAAANC010000002">
    <property type="protein sequence ID" value="GAA1524101.1"/>
    <property type="molecule type" value="Genomic_DNA"/>
</dbReference>
<sequence length="676" mass="74646">MTPIDRRELVRRHDVHVVGVVPESPLSVGNGELCFTVDVTGLQSWPERYPVEPRTGDEPAGTLLGTLSQWGWHSFPGSYELDETRRVYSTPRGPVPYVDLGGEMDLATTNEPGQTPAEEWLRANPHRLELGQLGFVFPGSPEDARQRLDLWGGVIDSSFVVDGHVVRVRTLCAPEDDVIAVRIESRALTEGLAVRFAFPYGSGAWGNGADWSRPEAHTTTVHEVAGGWQVERRLDGTQHWVGVGADHAQLAVVGAHELLLTSETEVLELRVGFSGERRELPGGFAALEADCREAWERFWESGAAVSLEGDERAVEIERRVVLSQYLTAINCAGSLPPQETGLMCNSWRGRFHLEMHWWHGAHFALWGRAELLERSLGWYERILPEARETARLQGYGGVRWPKQVAPDGRESPSSIGPFLVWQQPHPIYLAELIRRTGSADAVERYGRIVLESAEFMASYAVQTARGYQLGPPLIPAQESYSAIRGSLVNPTFELAYWRWGLLVAQEWRAYLGLPPDPRWAEVADGLVPAPARDGCYAAIDGEPWTVREDHPSMLYALGVVPDTGYVDQAVMRRTLAGVLADWDWDSTWGWDYPAIAMTAARLGEPELAVDALLLKATKNDFLPNGHNRQTSSLPVYLPGNGGLLAAVALLAAGADGVAPAFPQDWTVRHEGLHRSP</sequence>
<evidence type="ECO:0008006" key="3">
    <source>
        <dbReference type="Google" id="ProtNLM"/>
    </source>
</evidence>
<dbReference type="Proteomes" id="UP001500363">
    <property type="component" value="Unassembled WGS sequence"/>
</dbReference>
<proteinExistence type="predicted"/>
<dbReference type="Gene3D" id="1.50.10.10">
    <property type="match status" value="1"/>
</dbReference>
<reference evidence="1 2" key="1">
    <citation type="journal article" date="2019" name="Int. J. Syst. Evol. Microbiol.">
        <title>The Global Catalogue of Microorganisms (GCM) 10K type strain sequencing project: providing services to taxonomists for standard genome sequencing and annotation.</title>
        <authorList>
            <consortium name="The Broad Institute Genomics Platform"/>
            <consortium name="The Broad Institute Genome Sequencing Center for Infectious Disease"/>
            <person name="Wu L."/>
            <person name="Ma J."/>
        </authorList>
    </citation>
    <scope>NUCLEOTIDE SEQUENCE [LARGE SCALE GENOMIC DNA]</scope>
    <source>
        <strain evidence="1 2">JCM 14303</strain>
    </source>
</reference>
<accession>A0ABN2APG6</accession>
<dbReference type="InterPro" id="IPR012341">
    <property type="entry name" value="6hp_glycosidase-like_sf"/>
</dbReference>